<evidence type="ECO:0000313" key="2">
    <source>
        <dbReference type="EMBL" id="QJA70067.1"/>
    </source>
</evidence>
<proteinExistence type="predicted"/>
<reference evidence="2" key="1">
    <citation type="submission" date="2020-03" db="EMBL/GenBank/DDBJ databases">
        <title>The deep terrestrial virosphere.</title>
        <authorList>
            <person name="Holmfeldt K."/>
            <person name="Nilsson E."/>
            <person name="Simone D."/>
            <person name="Lopez-Fernandez M."/>
            <person name="Wu X."/>
            <person name="de Brujin I."/>
            <person name="Lundin D."/>
            <person name="Andersson A."/>
            <person name="Bertilsson S."/>
            <person name="Dopson M."/>
        </authorList>
    </citation>
    <scope>NUCLEOTIDE SEQUENCE</scope>
    <source>
        <strain evidence="2">MM415A04020</strain>
        <strain evidence="1">MM415B00738</strain>
    </source>
</reference>
<gene>
    <name evidence="2" type="ORF">MM415A04020_0008</name>
    <name evidence="1" type="ORF">MM415B00738_0029</name>
</gene>
<dbReference type="EMBL" id="MT141479">
    <property type="protein sequence ID" value="QJA62741.1"/>
    <property type="molecule type" value="Genomic_DNA"/>
</dbReference>
<organism evidence="2">
    <name type="scientific">viral metagenome</name>
    <dbReference type="NCBI Taxonomy" id="1070528"/>
    <lineage>
        <taxon>unclassified sequences</taxon>
        <taxon>metagenomes</taxon>
        <taxon>organismal metagenomes</taxon>
    </lineage>
</organism>
<name>A0A6M3JMI8_9ZZZZ</name>
<dbReference type="AlphaFoldDB" id="A0A6M3JMI8"/>
<sequence length="56" mass="6587">MTENMQNITLFWFRKLWGAKNTKEKIRAMTALTAIENKKKEYVTVPQILDQAAADW</sequence>
<protein>
    <submittedName>
        <fullName evidence="2">Uncharacterized protein</fullName>
    </submittedName>
</protein>
<evidence type="ECO:0000313" key="1">
    <source>
        <dbReference type="EMBL" id="QJA62741.1"/>
    </source>
</evidence>
<accession>A0A6M3JMI8</accession>
<dbReference type="EMBL" id="MT141761">
    <property type="protein sequence ID" value="QJA70067.1"/>
    <property type="molecule type" value="Genomic_DNA"/>
</dbReference>